<dbReference type="STRING" id="871651.SAMN05421688_0216"/>
<dbReference type="SUPFAM" id="SSF51182">
    <property type="entry name" value="RmlC-like cupins"/>
    <property type="match status" value="1"/>
</dbReference>
<dbReference type="Pfam" id="PF07883">
    <property type="entry name" value="Cupin_2"/>
    <property type="match status" value="1"/>
</dbReference>
<dbReference type="InterPro" id="IPR014710">
    <property type="entry name" value="RmlC-like_jellyroll"/>
</dbReference>
<protein>
    <submittedName>
        <fullName evidence="2">Cupin domain-containing protein</fullName>
    </submittedName>
</protein>
<dbReference type="OrthoDB" id="2886949at2"/>
<gene>
    <name evidence="2" type="ORF">SAMN05421688_0216</name>
</gene>
<sequence length="114" mass="12251">MEITRITEAQPYDAPGHFGMACLRLQGKEATGAKSMWMALSHLLPGGRTSLKASDQEKLYFVVEGLVTISNGSDEAVLSPRDSCLIAPGEGRELRNDTTLPATILLVMQETSAS</sequence>
<dbReference type="AlphaFoldDB" id="A0A1I0V239"/>
<evidence type="ECO:0000313" key="2">
    <source>
        <dbReference type="EMBL" id="SFA70394.1"/>
    </source>
</evidence>
<dbReference type="InterPro" id="IPR013096">
    <property type="entry name" value="Cupin_2"/>
</dbReference>
<dbReference type="Proteomes" id="UP000198796">
    <property type="component" value="Unassembled WGS sequence"/>
</dbReference>
<dbReference type="CDD" id="cd20299">
    <property type="entry name" value="cupin_YP766765-like"/>
    <property type="match status" value="1"/>
</dbReference>
<dbReference type="EMBL" id="FOJU01000001">
    <property type="protein sequence ID" value="SFA70394.1"/>
    <property type="molecule type" value="Genomic_DNA"/>
</dbReference>
<evidence type="ECO:0000313" key="3">
    <source>
        <dbReference type="Proteomes" id="UP000198796"/>
    </source>
</evidence>
<reference evidence="2 3" key="1">
    <citation type="submission" date="2016-10" db="EMBL/GenBank/DDBJ databases">
        <authorList>
            <person name="de Groot N.N."/>
        </authorList>
    </citation>
    <scope>NUCLEOTIDE SEQUENCE [LARGE SCALE GENOMIC DNA]</scope>
    <source>
        <strain evidence="2 3">DSM 29316</strain>
    </source>
</reference>
<evidence type="ECO:0000259" key="1">
    <source>
        <dbReference type="Pfam" id="PF07883"/>
    </source>
</evidence>
<dbReference type="RefSeq" id="WP_092059764.1">
    <property type="nucleotide sequence ID" value="NZ_FOJU01000001.1"/>
</dbReference>
<accession>A0A1I0V239</accession>
<dbReference type="Gene3D" id="2.60.120.10">
    <property type="entry name" value="Jelly Rolls"/>
    <property type="match status" value="1"/>
</dbReference>
<name>A0A1I0V239_9RHOB</name>
<proteinExistence type="predicted"/>
<feature type="domain" description="Cupin type-2" evidence="1">
    <location>
        <begin position="41"/>
        <end position="107"/>
    </location>
</feature>
<keyword evidence="3" id="KW-1185">Reference proteome</keyword>
<dbReference type="InterPro" id="IPR011051">
    <property type="entry name" value="RmlC_Cupin_sf"/>
</dbReference>
<organism evidence="2 3">
    <name type="scientific">Poseidonocella pacifica</name>
    <dbReference type="NCBI Taxonomy" id="871651"/>
    <lineage>
        <taxon>Bacteria</taxon>
        <taxon>Pseudomonadati</taxon>
        <taxon>Pseudomonadota</taxon>
        <taxon>Alphaproteobacteria</taxon>
        <taxon>Rhodobacterales</taxon>
        <taxon>Roseobacteraceae</taxon>
        <taxon>Poseidonocella</taxon>
    </lineage>
</organism>